<evidence type="ECO:0000313" key="2">
    <source>
        <dbReference type="Proteomes" id="UP000001359"/>
    </source>
</evidence>
<reference evidence="1 2" key="5">
    <citation type="journal article" date="1992" name="Virus Genes">
        <title>Identification and mapping of origins of DNA replication within the DNA sequences of the genome of insect iridescent virus type 6.</title>
        <authorList>
            <person name="Handermann M."/>
            <person name="Schnitzler P."/>
            <person name="Rosen-Wolff A."/>
            <person name="Raab K."/>
            <person name="Sonntag K.C."/>
            <person name="Darai G."/>
        </authorList>
    </citation>
    <scope>NUCLEOTIDE SEQUENCE [LARGE SCALE GENOMIC DNA]</scope>
</reference>
<reference evidence="1 2" key="8">
    <citation type="journal article" date="1994" name="Intervirology">
        <title>Identification of the primary structure and the coding capacity of the genome of insect iridescent virus type 6 between the genome coordinates 0.310 and 0.347 (7990 bp).</title>
        <authorList>
            <person name="Sonntag K.C."/>
            <person name="Schnitzler P."/>
            <person name="Janssen W."/>
            <person name="Darai G."/>
        </authorList>
    </citation>
    <scope>NUCLEOTIDE SEQUENCE [LARGE SCALE GENOMIC DNA]</scope>
</reference>
<organism evidence="1 2">
    <name type="scientific">Invertebrate iridescent virus 6</name>
    <name type="common">IIV-6</name>
    <name type="synonym">Chilo iridescent virus</name>
    <dbReference type="NCBI Taxonomy" id="176652"/>
    <lineage>
        <taxon>Viruses</taxon>
        <taxon>Varidnaviria</taxon>
        <taxon>Bamfordvirae</taxon>
        <taxon>Nucleocytoviricota</taxon>
        <taxon>Megaviricetes</taxon>
        <taxon>Pimascovirales</taxon>
        <taxon>Pimascovirales incertae sedis</taxon>
        <taxon>Iridoviridae</taxon>
        <taxon>Betairidovirinae</taxon>
        <taxon>Iridovirus</taxon>
        <taxon>Iridovirus chilo1</taxon>
    </lineage>
</organism>
<name>Q91G22_IIV6</name>
<reference evidence="1 2" key="7">
    <citation type="journal article" date="1993" name="J. Gen. Virol.">
        <title>Identification of the gene encoding the major capsid protein of insect iridescent virus type 6 by polymerase chain reaction.</title>
        <authorList>
            <person name="Stohwasser R."/>
            <person name="Raab K."/>
            <person name="Schnitzler P."/>
            <person name="Janssen W."/>
            <person name="Darai G."/>
        </authorList>
    </citation>
    <scope>NUCLEOTIDE SEQUENCE [LARGE SCALE GENOMIC DNA]</scope>
</reference>
<reference evidence="1 2" key="6">
    <citation type="journal article" date="1992" name="Virus Genes">
        <title>Characterization of the third origin of DNA replication of the genome of insect iridescent virus type 6.</title>
        <authorList>
            <person name="Sonntag K.C."/>
            <person name="Darai G."/>
        </authorList>
    </citation>
    <scope>NUCLEOTIDE SEQUENCE [LARGE SCALE GENOMIC DNA]</scope>
</reference>
<organismHost>
    <name type="scientific">Gryllus campestris</name>
    <dbReference type="NCBI Taxonomy" id="58607"/>
</organismHost>
<evidence type="ECO:0000313" key="1">
    <source>
        <dbReference type="EMBL" id="AAK82010.1"/>
    </source>
</evidence>
<reference evidence="1 2" key="2">
    <citation type="journal article" date="1986" name="Med. Microbiol. Immunol.">
        <title>Insect iridescent virus type 6 induced toxic degenerative hepatitis in mice.</title>
        <authorList>
            <person name="Lorbacher de Ruiz H."/>
            <person name="Gelderblom H."/>
            <person name="Hofmann W."/>
            <person name="Darai G."/>
        </authorList>
    </citation>
    <scope>NUCLEOTIDE SEQUENCE [LARGE SCALE GENOMIC DNA]</scope>
</reference>
<proteinExistence type="predicted"/>
<reference evidence="1 2" key="14">
    <citation type="journal article" date="1999" name="Virus Genes">
        <title>Identification of a gene cluster within the genome of Chilo iridescent virus encoding enzymes involved in viral DNA replication and processing.</title>
        <authorList>
            <person name="Muller K."/>
            <person name="Tidona C.A."/>
            <person name="Darai G."/>
        </authorList>
    </citation>
    <scope>NUCLEOTIDE SEQUENCE [LARGE SCALE GENOMIC DNA]</scope>
</reference>
<reference evidence="1 2" key="1">
    <citation type="journal article" date="1984" name="J. Virol.">
        <title>DNA analysis of insect iridescent virus 6: evidence for circular permutation and terminal redundancy.</title>
        <authorList>
            <person name="Delius H."/>
            <person name="Darai G."/>
            <person name="Fluegel R.M."/>
        </authorList>
    </citation>
    <scope>NUCLEOTIDE SEQUENCE [LARGE SCALE GENOMIC DNA]</scope>
</reference>
<reference evidence="1 2" key="10">
    <citation type="journal article" date="1994" name="Nucleic Acids Res.">
        <title>Identification of genes encoding zinc finger proteins, non-histone chromosomal HMG protein homologue, and a putative GTP phosphohydrolase in the genome of Chilo iridescent virus.</title>
        <authorList>
            <person name="Schnitzler P."/>
            <person name="Hug M."/>
            <person name="Handermann M."/>
            <person name="Janssen W."/>
            <person name="Koonin E.V."/>
            <person name="Delius H."/>
            <person name="Darai C."/>
        </authorList>
    </citation>
    <scope>NUCLEOTIDE SEQUENCE [LARGE SCALE GENOMIC DNA]</scope>
</reference>
<organismHost>
    <name type="scientific">Spodoptera frugiperda</name>
    <name type="common">Fall armyworm</name>
    <dbReference type="NCBI Taxonomy" id="7108"/>
</organismHost>
<organismHost>
    <name type="scientific">Acheta domesticus</name>
    <name type="common">House cricket</name>
    <dbReference type="NCBI Taxonomy" id="6997"/>
</organismHost>
<reference evidence="1 2" key="3">
    <citation type="journal article" date="1987" name="Virology">
        <title>Molecular cloning and physical mapping of the genome of insect iridescent virus type 6: further evidence for circular permutation of the viral genome.</title>
        <authorList>
            <person name="Schnitzler P."/>
            <person name="Soltau J.B."/>
            <person name="Fischer M."/>
            <person name="Reisner H."/>
            <person name="Scholz J."/>
            <person name="Delius H."/>
            <person name="Darai G."/>
        </authorList>
    </citation>
    <scope>NUCLEOTIDE SEQUENCE [LARGE SCALE GENOMIC DNA]</scope>
</reference>
<protein>
    <submittedName>
        <fullName evidence="1">092R</fullName>
    </submittedName>
</protein>
<reference evidence="1 2" key="12">
    <citation type="journal article" date="1997" name="Virus Genes">
        <title>The DNA sequence of Chilo iridescent virus between the genome coordinates 0.101 and 0.391; similarities in coding strategy between insect and vertebrate iridoviruses.</title>
        <authorList>
            <person name="Bahr U."/>
            <person name="Tidona C.A."/>
            <person name="Darai G."/>
        </authorList>
    </citation>
    <scope>NUCLEOTIDE SEQUENCE [LARGE SCALE GENOMIC DNA]</scope>
</reference>
<reference evidence="1 2" key="15">
    <citation type="journal article" date="2001" name="Virology">
        <title>Analysis of the first complete DNA sequence of an invertebrate iridovirus: coding strategy of the genome of Chilo iridescent virus.</title>
        <authorList>
            <person name="Jakob N.J."/>
            <person name="Muller K."/>
            <person name="Bahr U."/>
            <person name="Darai G."/>
        </authorList>
    </citation>
    <scope>NUCLEOTIDE SEQUENCE [LARGE SCALE GENOMIC DNA]</scope>
</reference>
<organismHost>
    <name type="scientific">Chilo suppressalis</name>
    <name type="common">Asiatic rice borer moth</name>
    <dbReference type="NCBI Taxonomy" id="168631"/>
</organismHost>
<keyword evidence="2" id="KW-1185">Reference proteome</keyword>
<organismHost>
    <name type="scientific">Gryllus bimaculatus</name>
    <name type="common">Two-spotted cricket</name>
    <dbReference type="NCBI Taxonomy" id="6999"/>
</organismHost>
<reference evidence="1 2" key="11">
    <citation type="journal article" date="1994" name="Virus Genes">
        <title>Chilo iridescent virus encodes a putative helicase belonging to a distinct family within the "DEAD/H" superfamily: implications for the evolution of large DNA viruses.</title>
        <authorList>
            <person name="Sonntag K.C."/>
            <person name="Schnitzler P."/>
            <person name="Koonin E.V."/>
            <person name="Darai G."/>
        </authorList>
    </citation>
    <scope>NUCLEOTIDE SEQUENCE [LARGE SCALE GENOMIC DNA]</scope>
</reference>
<dbReference type="RefSeq" id="NP_149555.1">
    <property type="nucleotide sequence ID" value="NC_003038.1"/>
</dbReference>
<reference evidence="1 2" key="13">
    <citation type="journal article" date="1998" name="Virus Genes">
        <title>Identification of a thymidylate synthase gene within the genome of Chilo iridescent virus.</title>
        <authorList>
            <person name="Muller K."/>
            <person name="Tidona C.A."/>
            <person name="Bahr U."/>
            <person name="Darai G."/>
        </authorList>
    </citation>
    <scope>NUCLEOTIDE SEQUENCE [LARGE SCALE GENOMIC DNA]</scope>
</reference>
<dbReference type="KEGG" id="vg:1733200"/>
<dbReference type="EMBL" id="AF303741">
    <property type="protein sequence ID" value="AAK82010.1"/>
    <property type="molecule type" value="Genomic_DNA"/>
</dbReference>
<dbReference type="Proteomes" id="UP000001359">
    <property type="component" value="Segment"/>
</dbReference>
<dbReference type="GeneID" id="1733200"/>
<reference evidence="1 2" key="9">
    <citation type="journal article" date="1994" name="J. Gen. Virol.">
        <title>Insect iridescent virus type 6 encodes a polypeptide related to the largest subunit of eukaryotic RNA polymerase II.</title>
        <authorList>
            <person name="Schnitzler P."/>
            <person name="Sonntag K.C."/>
            <person name="Muller M."/>
            <person name="Janssen W."/>
            <person name="Bugert J.J."/>
            <person name="Koonin E.V."/>
            <person name="Darai G."/>
        </authorList>
    </citation>
    <scope>NUCLEOTIDE SEQUENCE [LARGE SCALE GENOMIC DNA]</scope>
</reference>
<sequence>MNLCSGVHDKVHPLLSSTSNNSFSVPVFTTVTEENSFPFQTFIIFPSRSLMGNCPSSVKIIVSGATHKLDCLIVKPFFF</sequence>
<accession>Q91G22</accession>
<reference evidence="1 2" key="4">
    <citation type="journal article" date="1988" name="Virology">
        <title>Identification and characterization of the repetitive DNA element in the genome of insect iridescent virus type 6.</title>
        <authorList>
            <person name="Fischer M."/>
            <person name="Schnitzler P."/>
            <person name="Delius H."/>
            <person name="Darai G."/>
        </authorList>
    </citation>
    <scope>NUCLEOTIDE SEQUENCE [LARGE SCALE GENOMIC DNA]</scope>
</reference>